<feature type="compositionally biased region" description="Basic and acidic residues" evidence="3">
    <location>
        <begin position="847"/>
        <end position="856"/>
    </location>
</feature>
<dbReference type="EMBL" id="CP059271">
    <property type="protein sequence ID" value="QLQ80924.1"/>
    <property type="molecule type" value="Genomic_DNA"/>
</dbReference>
<evidence type="ECO:0000256" key="3">
    <source>
        <dbReference type="SAM" id="MobiDB-lite"/>
    </source>
</evidence>
<dbReference type="GO" id="GO:0000184">
    <property type="term" value="P:nuclear-transcribed mRNA catabolic process, nonsense-mediated decay"/>
    <property type="evidence" value="ECO:0007669"/>
    <property type="project" value="InterPro"/>
</dbReference>
<dbReference type="PANTHER" id="PTHR12839">
    <property type="entry name" value="NONSENSE-MEDIATED MRNA DECAY PROTEIN 2 UP-FRAMESHIFT SUPPRESSOR 2"/>
    <property type="match status" value="1"/>
</dbReference>
<dbReference type="AlphaFoldDB" id="A0A7H9HT64"/>
<sequence length="945" mass="110780">MHQRFNTRFTQELFGLFLNNFAIPADDTISEKEERFKANRLKCNLRVFIELYLVGVFTSVDNLSSKDVLPAFLQRKMAKKEPIILRLMKESLNYKFKRGLSTGIATSVLKRFPFLFDNQDIRLNVCIADDNLKESLQALFKLYGDAVIARAIELDSKTKKLFKEHQSCQFRTGKLTDEYIEEYNQYLPIFETFKTTSEIFADFFNLKRPSFDQNINEPKDEQTSLSPVITNAVALPGQRLWENEETRKFYEVLIDLGDLYRASLQSEMEANGEAINDFFQNLERTESKEEIDALSVQYWSGNLDNKATKKRLIKFLIETQDWSKIRIFTRFLATNAKYFPDVIDEFTSYLDSGFRSQLHTNRINVKNIIFFSEMVKFMLLPTYMIFHKIRTLIINLQVPNNIEILTVFFEHLGIFLINKPEYKPHMEKMVELIKENKKDRQINMNLKGALDNLINLVYPPSIRSLNAESKALSPEQKFYRMLIRREMENFEYRHTIKLLRKASWKDQSVYHTLFELFTKPEEVSYQNIPFLARVLKDLYGYQRNFVLKCIDELLENIERGLEINDYARNMHRIAQVKYLADLYNIELIKPQVLIDTLYNIINFGFKAQDAQLFSANSIDPSDNYFKIQLITTVLLNVTKRVRIFKERITVFLMFLDYYVLAKVQPLPRTVKFSVEATFDKYAAESGIRRSDTAQESFMRLTQFLKVNVKVQTNGSTFADSAVNLSDMEEEMANDDYGVDDAEKDYPESVMSATEEYEDNAEHNEDMVDDYEMDDDESLEQSDSEYGDESFDNIGSDYDDIYRDVDADRDIEKRRMYEEFQKRLKDDEERRIEAEMEKQFQQILLESADSRKNERTTGGKIPSISSTGETSKLRLLRPESQGSGDRRQPQKVAFTFLSKSGKKTQSRVLGLPSNVEFVSGVLEEEERLKNEREKIKEIVLQRTFDQ</sequence>
<dbReference type="GO" id="GO:0035145">
    <property type="term" value="C:exon-exon junction complex"/>
    <property type="evidence" value="ECO:0007669"/>
    <property type="project" value="TreeGrafter"/>
</dbReference>
<evidence type="ECO:0000313" key="6">
    <source>
        <dbReference type="Proteomes" id="UP000510647"/>
    </source>
</evidence>
<dbReference type="InterPro" id="IPR016024">
    <property type="entry name" value="ARM-type_fold"/>
</dbReference>
<dbReference type="Pfam" id="PF04050">
    <property type="entry name" value="Upf2"/>
    <property type="match status" value="1"/>
</dbReference>
<evidence type="ECO:0000259" key="4">
    <source>
        <dbReference type="SMART" id="SM00543"/>
    </source>
</evidence>
<evidence type="ECO:0000256" key="2">
    <source>
        <dbReference type="ARBA" id="ARBA00022490"/>
    </source>
</evidence>
<gene>
    <name evidence="5" type="ORF">HG537_0E02790</name>
</gene>
<dbReference type="OrthoDB" id="27832at2759"/>
<organism evidence="5 6">
    <name type="scientific">Torulaspora globosa</name>
    <dbReference type="NCBI Taxonomy" id="48254"/>
    <lineage>
        <taxon>Eukaryota</taxon>
        <taxon>Fungi</taxon>
        <taxon>Dikarya</taxon>
        <taxon>Ascomycota</taxon>
        <taxon>Saccharomycotina</taxon>
        <taxon>Saccharomycetes</taxon>
        <taxon>Saccharomycetales</taxon>
        <taxon>Saccharomycetaceae</taxon>
        <taxon>Torulaspora</taxon>
    </lineage>
</organism>
<comment type="subcellular location">
    <subcellularLocation>
        <location evidence="1">Cytoplasm</location>
    </subcellularLocation>
</comment>
<dbReference type="Pfam" id="PF02854">
    <property type="entry name" value="MIF4G"/>
    <property type="match status" value="2"/>
</dbReference>
<feature type="region of interest" description="Disordered" evidence="3">
    <location>
        <begin position="842"/>
        <end position="890"/>
    </location>
</feature>
<dbReference type="Gene3D" id="1.25.40.180">
    <property type="match status" value="3"/>
</dbReference>
<reference evidence="5 6" key="1">
    <citation type="submission" date="2020-06" db="EMBL/GenBank/DDBJ databases">
        <title>The yeast mating-type switching endonuclease HO is a domesticated member of an unorthodox homing genetic element family.</title>
        <authorList>
            <person name="Coughlan A.Y."/>
            <person name="Lombardi L."/>
            <person name="Braun-Galleani S."/>
            <person name="Martos A.R."/>
            <person name="Galeote V."/>
            <person name="Bigey F."/>
            <person name="Dequin S."/>
            <person name="Byrne K.P."/>
            <person name="Wolfe K.H."/>
        </authorList>
    </citation>
    <scope>NUCLEOTIDE SEQUENCE [LARGE SCALE GENOMIC DNA]</scope>
    <source>
        <strain evidence="5 6">CBS2947</strain>
    </source>
</reference>
<keyword evidence="6" id="KW-1185">Reference proteome</keyword>
<proteinExistence type="predicted"/>
<dbReference type="Proteomes" id="UP000510647">
    <property type="component" value="Chromosome 5"/>
</dbReference>
<feature type="region of interest" description="Disordered" evidence="3">
    <location>
        <begin position="771"/>
        <end position="798"/>
    </location>
</feature>
<protein>
    <recommendedName>
        <fullName evidence="4">MIF4G domain-containing protein</fullName>
    </recommendedName>
</protein>
<dbReference type="InterPro" id="IPR003890">
    <property type="entry name" value="MIF4G-like_typ-3"/>
</dbReference>
<feature type="domain" description="MIF4G" evidence="4">
    <location>
        <begin position="272"/>
        <end position="460"/>
    </location>
</feature>
<feature type="compositionally biased region" description="Acidic residues" evidence="3">
    <location>
        <begin position="771"/>
        <end position="790"/>
    </location>
</feature>
<dbReference type="InterPro" id="IPR007193">
    <property type="entry name" value="Upf2/Nmd2_C"/>
</dbReference>
<dbReference type="GO" id="GO:0003723">
    <property type="term" value="F:RNA binding"/>
    <property type="evidence" value="ECO:0007669"/>
    <property type="project" value="InterPro"/>
</dbReference>
<dbReference type="GO" id="GO:0005737">
    <property type="term" value="C:cytoplasm"/>
    <property type="evidence" value="ECO:0007669"/>
    <property type="project" value="UniProtKB-SubCell"/>
</dbReference>
<evidence type="ECO:0000313" key="5">
    <source>
        <dbReference type="EMBL" id="QLQ80924.1"/>
    </source>
</evidence>
<name>A0A7H9HT64_9SACH</name>
<evidence type="ECO:0000256" key="1">
    <source>
        <dbReference type="ARBA" id="ARBA00004496"/>
    </source>
</evidence>
<dbReference type="InterPro" id="IPR039762">
    <property type="entry name" value="Nmd2/UPF2"/>
</dbReference>
<feature type="domain" description="MIF4G" evidence="4">
    <location>
        <begin position="477"/>
        <end position="684"/>
    </location>
</feature>
<dbReference type="PANTHER" id="PTHR12839:SF7">
    <property type="entry name" value="REGULATOR OF NONSENSE TRANSCRIPTS 2"/>
    <property type="match status" value="1"/>
</dbReference>
<accession>A0A7H9HT64</accession>
<dbReference type="SUPFAM" id="SSF48371">
    <property type="entry name" value="ARM repeat"/>
    <property type="match status" value="2"/>
</dbReference>
<keyword evidence="2" id="KW-0963">Cytoplasm</keyword>
<dbReference type="SMART" id="SM00543">
    <property type="entry name" value="MIF4G"/>
    <property type="match status" value="2"/>
</dbReference>